<proteinExistence type="predicted"/>
<protein>
    <submittedName>
        <fullName evidence="1">Uncharacterized protein</fullName>
    </submittedName>
</protein>
<dbReference type="STRING" id="999552.METH_06980"/>
<accession>V9VYX9</accession>
<gene>
    <name evidence="1" type="ORF">METH_06980</name>
</gene>
<evidence type="ECO:0000313" key="1">
    <source>
        <dbReference type="EMBL" id="AHD02964.1"/>
    </source>
</evidence>
<keyword evidence="2" id="KW-1185">Reference proteome</keyword>
<reference evidence="1 2" key="1">
    <citation type="submission" date="2013-09" db="EMBL/GenBank/DDBJ databases">
        <authorList>
            <consortium name="DOE Joint Genome Institute"/>
            <person name="Klenk H.-P."/>
            <person name="Huntemann M."/>
            <person name="Han J."/>
            <person name="Chen A."/>
            <person name="Kyrpides N."/>
            <person name="Mavromatis K."/>
            <person name="Markowitz V."/>
            <person name="Palaniappan K."/>
            <person name="Ivanova N."/>
            <person name="Schaumberg A."/>
            <person name="Pati A."/>
            <person name="Liolios K."/>
            <person name="Nordberg H.P."/>
            <person name="Cantor M.N."/>
            <person name="Hua S.X."/>
            <person name="Woyke T."/>
        </authorList>
    </citation>
    <scope>NUCLEOTIDE SEQUENCE [LARGE SCALE GENOMIC DNA]</scope>
    <source>
        <strain evidence="1 2">DSM 14336</strain>
    </source>
</reference>
<dbReference type="HOGENOM" id="CLU_3390077_0_0_5"/>
<organism evidence="1 2">
    <name type="scientific">Leisingera methylohalidivorans DSM 14336</name>
    <dbReference type="NCBI Taxonomy" id="999552"/>
    <lineage>
        <taxon>Bacteria</taxon>
        <taxon>Pseudomonadati</taxon>
        <taxon>Pseudomonadota</taxon>
        <taxon>Alphaproteobacteria</taxon>
        <taxon>Rhodobacterales</taxon>
        <taxon>Roseobacteraceae</taxon>
        <taxon>Leisingera</taxon>
    </lineage>
</organism>
<evidence type="ECO:0000313" key="2">
    <source>
        <dbReference type="Proteomes" id="UP000018780"/>
    </source>
</evidence>
<name>V9VYX9_9RHOB</name>
<sequence length="32" mass="3840">MKAERLENGLIRLSGPIWKDEFLEERLKPWIA</sequence>
<dbReference type="AlphaFoldDB" id="V9VYX9"/>
<dbReference type="KEGG" id="lmd:METH_06980"/>
<dbReference type="Proteomes" id="UP000018780">
    <property type="component" value="Chromosome"/>
</dbReference>
<dbReference type="EMBL" id="CP006773">
    <property type="protein sequence ID" value="AHD02964.1"/>
    <property type="molecule type" value="Genomic_DNA"/>
</dbReference>